<gene>
    <name evidence="1" type="ORF">BEI61_03831</name>
</gene>
<dbReference type="Proteomes" id="UP000094067">
    <property type="component" value="Unassembled WGS sequence"/>
</dbReference>
<evidence type="ECO:0000313" key="2">
    <source>
        <dbReference type="Proteomes" id="UP000094067"/>
    </source>
</evidence>
<dbReference type="EMBL" id="MCGH01000003">
    <property type="protein sequence ID" value="ODM03037.1"/>
    <property type="molecule type" value="Genomic_DNA"/>
</dbReference>
<dbReference type="InterPro" id="IPR014729">
    <property type="entry name" value="Rossmann-like_a/b/a_fold"/>
</dbReference>
<proteinExistence type="predicted"/>
<dbReference type="RefSeq" id="WP_069153616.1">
    <property type="nucleotide sequence ID" value="NZ_MCGH01000003.1"/>
</dbReference>
<dbReference type="InterPro" id="IPR051599">
    <property type="entry name" value="Cell_Envelope_Assoc"/>
</dbReference>
<dbReference type="Gene3D" id="1.10.3620.10">
    <property type="entry name" value="YdcF like domain"/>
    <property type="match status" value="1"/>
</dbReference>
<dbReference type="GO" id="GO:0005886">
    <property type="term" value="C:plasma membrane"/>
    <property type="evidence" value="ECO:0007669"/>
    <property type="project" value="TreeGrafter"/>
</dbReference>
<reference evidence="1 2" key="1">
    <citation type="submission" date="2016-07" db="EMBL/GenBank/DDBJ databases">
        <title>Characterization of isolates of Eisenbergiella tayi derived from blood cultures, using whole genome sequencing.</title>
        <authorList>
            <person name="Burdz T."/>
            <person name="Wiebe D."/>
            <person name="Huynh C."/>
            <person name="Bernard K."/>
        </authorList>
    </citation>
    <scope>NUCLEOTIDE SEQUENCE [LARGE SCALE GENOMIC DNA]</scope>
    <source>
        <strain evidence="1 2">NML 110608</strain>
    </source>
</reference>
<name>A0A1E3A3I4_9FIRM</name>
<organism evidence="1 2">
    <name type="scientific">Eisenbergiella tayi</name>
    <dbReference type="NCBI Taxonomy" id="1432052"/>
    <lineage>
        <taxon>Bacteria</taxon>
        <taxon>Bacillati</taxon>
        <taxon>Bacillota</taxon>
        <taxon>Clostridia</taxon>
        <taxon>Lachnospirales</taxon>
        <taxon>Lachnospiraceae</taxon>
        <taxon>Eisenbergiella</taxon>
    </lineage>
</organism>
<dbReference type="AlphaFoldDB" id="A0A1E3A3I4"/>
<dbReference type="PATRIC" id="fig|1432052.4.peg.4249"/>
<accession>A0A1E3A3I4</accession>
<dbReference type="PANTHER" id="PTHR30336">
    <property type="entry name" value="INNER MEMBRANE PROTEIN, PROBABLE PERMEASE"/>
    <property type="match status" value="1"/>
</dbReference>
<protein>
    <submittedName>
        <fullName evidence="1">Uncharacterized protein</fullName>
    </submittedName>
</protein>
<dbReference type="PANTHER" id="PTHR30336:SF20">
    <property type="entry name" value="DUF218 DOMAIN-CONTAINING PROTEIN"/>
    <property type="match status" value="1"/>
</dbReference>
<dbReference type="Gene3D" id="3.40.50.620">
    <property type="entry name" value="HUPs"/>
    <property type="match status" value="1"/>
</dbReference>
<evidence type="ECO:0000313" key="1">
    <source>
        <dbReference type="EMBL" id="ODM03037.1"/>
    </source>
</evidence>
<sequence>MTNLEKTAECINIVGRFCGRRDINALSRQNLMESYGIPRVDLFLLFGGSIPCAAELFADAVREKIAAHYLIVGGEGHTTESLRRKMAALCPGLLTEGKSEAEVFAGYLSQKYGISSDYLETASTNCGNNVTNALELIKKEGLPHDTILLMQDASMQLRMDAGFRKYLDAHSRIINFACYQAEVIVENNALAFRDNTITGLWDMERYITLLMGEIPRLRDDSEGYGPQGKNFIAHVDIPEHVEKAYAYMKENYGDLTRTANPAYATIKGEGSA</sequence>
<comment type="caution">
    <text evidence="1">The sequence shown here is derived from an EMBL/GenBank/DDBJ whole genome shotgun (WGS) entry which is preliminary data.</text>
</comment>